<name>A0ABP6Y1L3_9PSEU</name>
<protein>
    <recommendedName>
        <fullName evidence="3">Excreted virulence factor EspC, type VII ESX diderm</fullName>
    </recommendedName>
</protein>
<proteinExistence type="predicted"/>
<reference evidence="2" key="1">
    <citation type="journal article" date="2019" name="Int. J. Syst. Evol. Microbiol.">
        <title>The Global Catalogue of Microorganisms (GCM) 10K type strain sequencing project: providing services to taxonomists for standard genome sequencing and annotation.</title>
        <authorList>
            <consortium name="The Broad Institute Genomics Platform"/>
            <consortium name="The Broad Institute Genome Sequencing Center for Infectious Disease"/>
            <person name="Wu L."/>
            <person name="Ma J."/>
        </authorList>
    </citation>
    <scope>NUCLEOTIDE SEQUENCE [LARGE SCALE GENOMIC DNA]</scope>
    <source>
        <strain evidence="2">JCM 16898</strain>
    </source>
</reference>
<accession>A0ABP6Y1L3</accession>
<comment type="caution">
    <text evidence="1">The sequence shown here is derived from an EMBL/GenBank/DDBJ whole genome shotgun (WGS) entry which is preliminary data.</text>
</comment>
<organism evidence="1 2">
    <name type="scientific">Amycolatopsis ultiminotia</name>
    <dbReference type="NCBI Taxonomy" id="543629"/>
    <lineage>
        <taxon>Bacteria</taxon>
        <taxon>Bacillati</taxon>
        <taxon>Actinomycetota</taxon>
        <taxon>Actinomycetes</taxon>
        <taxon>Pseudonocardiales</taxon>
        <taxon>Pseudonocardiaceae</taxon>
        <taxon>Amycolatopsis</taxon>
    </lineage>
</organism>
<evidence type="ECO:0000313" key="2">
    <source>
        <dbReference type="Proteomes" id="UP001500689"/>
    </source>
</evidence>
<dbReference type="Proteomes" id="UP001500689">
    <property type="component" value="Unassembled WGS sequence"/>
</dbReference>
<dbReference type="EMBL" id="BAAAZN010000019">
    <property type="protein sequence ID" value="GAA3574753.1"/>
    <property type="molecule type" value="Genomic_DNA"/>
</dbReference>
<sequence>MLKTARGIQHDLRDMIADAERLTHLKPPADEPASNAYNALLTGSGGQAGAFGYGLGHIQREHGYISELINRLEDALNITHAGDEDAASAVNGASSADDGLA</sequence>
<evidence type="ECO:0000313" key="1">
    <source>
        <dbReference type="EMBL" id="GAA3574753.1"/>
    </source>
</evidence>
<dbReference type="RefSeq" id="WP_344867352.1">
    <property type="nucleotide sequence ID" value="NZ_BAAAZN010000019.1"/>
</dbReference>
<gene>
    <name evidence="1" type="ORF">GCM10022222_69120</name>
</gene>
<evidence type="ECO:0008006" key="3">
    <source>
        <dbReference type="Google" id="ProtNLM"/>
    </source>
</evidence>
<keyword evidence="2" id="KW-1185">Reference proteome</keyword>